<proteinExistence type="inferred from homology"/>
<evidence type="ECO:0000256" key="6">
    <source>
        <dbReference type="ARBA" id="ARBA00022803"/>
    </source>
</evidence>
<evidence type="ECO:0000256" key="2">
    <source>
        <dbReference type="ARBA" id="ARBA00009622"/>
    </source>
</evidence>
<dbReference type="GO" id="GO:0019894">
    <property type="term" value="F:kinesin binding"/>
    <property type="evidence" value="ECO:0007669"/>
    <property type="project" value="TreeGrafter"/>
</dbReference>
<evidence type="ECO:0000256" key="4">
    <source>
        <dbReference type="ARBA" id="ARBA00022701"/>
    </source>
</evidence>
<keyword evidence="6 10" id="KW-0802">TPR repeat</keyword>
<evidence type="ECO:0000313" key="13">
    <source>
        <dbReference type="Proteomes" id="UP000290365"/>
    </source>
</evidence>
<dbReference type="Pfam" id="PF00931">
    <property type="entry name" value="NB-ARC"/>
    <property type="match status" value="1"/>
</dbReference>
<dbReference type="RefSeq" id="WP_129888604.1">
    <property type="nucleotide sequence ID" value="NZ_CP035758.1"/>
</dbReference>
<protein>
    <submittedName>
        <fullName evidence="12">Tetratricopeptide repeat protein</fullName>
    </submittedName>
</protein>
<evidence type="ECO:0000256" key="1">
    <source>
        <dbReference type="ARBA" id="ARBA00004245"/>
    </source>
</evidence>
<feature type="repeat" description="TPR" evidence="10">
    <location>
        <begin position="529"/>
        <end position="562"/>
    </location>
</feature>
<reference evidence="12 13" key="1">
    <citation type="submission" date="2019-01" db="EMBL/GenBank/DDBJ databases">
        <title>Ktedonosporobacter rubrisoli SCAWS-G2.</title>
        <authorList>
            <person name="Huang Y."/>
            <person name="Yan B."/>
        </authorList>
    </citation>
    <scope>NUCLEOTIDE SEQUENCE [LARGE SCALE GENOMIC DNA]</scope>
    <source>
        <strain evidence="12 13">SCAWS-G2</strain>
    </source>
</reference>
<dbReference type="InterPro" id="IPR019734">
    <property type="entry name" value="TPR_rpt"/>
</dbReference>
<dbReference type="EMBL" id="CP035758">
    <property type="protein sequence ID" value="QBD77549.1"/>
    <property type="molecule type" value="Genomic_DNA"/>
</dbReference>
<sequence length="835" mass="94440">MNLTNDDTSFGTLVKTFRHRRRCTQQHLADALGVHRSTVFRWEQGTYLPENKAQILELARCLTLDDQETRRLLEASLTALAPYWSVPLLRNRYFTGREEILEALHTQLGIDYPVALTQSLALHGLGGVGKTQIALEYAYRHALEYSAVFWIEDEHVVASLLRIAETLQLPEQNEKDQQQVILAIQRWLSIHSQWLLIWDNVEDLTILRRLLPSMRSGALLLTTRRQVSGTLARSLNLCPMGQEEGLLFLLRRAKLVSPEATGEQVRQLAIQAPLQYTAAWELVTVLGGLPLALDQAGAYLEETHCRVPAYLELFRTRRDVLLQRRGEGLHDHPASVSTTFTLAIMDAAERHPAVKDLLQVCAFLQPDGIPEELFRQGGNHLGAQLQAVCRDPLEWDRVIGLVCSYSLLSRQHEEQTLSIHRLVQVVLKDMLPETVQHTWKIRVLCAISQVFPSDDKRDADYWRQCERLLSHALHCLAWSEAEVQRGIALTTHVATYFSERSRYVEAEGLYLRAVYLGERTLGTEHPQVGEVLSGLAILYRNWGKYAEAEAIYQRVLSIQEQTLGADHPQMATVLHNLGESYREQGRYAEAEPLFLRALHIWEQGLGPEHRLVATALTGLALLSQEQSRDAEAETLFQRALTIQEQHVGLQHPDTAQTLHGLAVFRQQQGNLGEACSLVERALAIRSRSLGDTHPQTIATRALHAQLVEVQTDAEEDQCSQERVAQDGNQFRKAEEGRRVSLSTQAVPFSDMGKASFAAFLAACCELHPYAWCRSSDLWQAYERWVEKRQDSYPLSRVAFTQQLKAAGCQTDRTNRARIWRGITLVDQEIVTGSDG</sequence>
<dbReference type="AlphaFoldDB" id="A0A4P6JQ67"/>
<evidence type="ECO:0000256" key="7">
    <source>
        <dbReference type="ARBA" id="ARBA00023054"/>
    </source>
</evidence>
<gene>
    <name evidence="12" type="ORF">EPA93_16750</name>
</gene>
<dbReference type="CDD" id="cd00093">
    <property type="entry name" value="HTH_XRE"/>
    <property type="match status" value="1"/>
</dbReference>
<comment type="subcellular location">
    <subcellularLocation>
        <location evidence="1">Cytoplasm</location>
        <location evidence="1">Cytoskeleton</location>
    </subcellularLocation>
</comment>
<dbReference type="InterPro" id="IPR010982">
    <property type="entry name" value="Lambda_DNA-bd_dom_sf"/>
</dbReference>
<evidence type="ECO:0000259" key="11">
    <source>
        <dbReference type="PROSITE" id="PS50943"/>
    </source>
</evidence>
<dbReference type="InterPro" id="IPR027417">
    <property type="entry name" value="P-loop_NTPase"/>
</dbReference>
<keyword evidence="5" id="KW-0677">Repeat</keyword>
<name>A0A4P6JQ67_KTERU</name>
<dbReference type="PROSITE" id="PS50943">
    <property type="entry name" value="HTH_CROC1"/>
    <property type="match status" value="1"/>
</dbReference>
<feature type="repeat" description="TPR" evidence="10">
    <location>
        <begin position="571"/>
        <end position="604"/>
    </location>
</feature>
<dbReference type="Proteomes" id="UP000290365">
    <property type="component" value="Chromosome"/>
</dbReference>
<feature type="domain" description="HTH cro/C1-type" evidence="11">
    <location>
        <begin position="14"/>
        <end position="67"/>
    </location>
</feature>
<dbReference type="GO" id="GO:0005737">
    <property type="term" value="C:cytoplasm"/>
    <property type="evidence" value="ECO:0007669"/>
    <property type="project" value="TreeGrafter"/>
</dbReference>
<evidence type="ECO:0000256" key="10">
    <source>
        <dbReference type="PROSITE-ProRule" id="PRU00339"/>
    </source>
</evidence>
<dbReference type="PRINTS" id="PR00364">
    <property type="entry name" value="DISEASERSIST"/>
</dbReference>
<dbReference type="InterPro" id="IPR002151">
    <property type="entry name" value="Kinesin_light"/>
</dbReference>
<dbReference type="PANTHER" id="PTHR45783:SF3">
    <property type="entry name" value="KINESIN LIGHT CHAIN"/>
    <property type="match status" value="1"/>
</dbReference>
<keyword evidence="4" id="KW-0493">Microtubule</keyword>
<dbReference type="GO" id="GO:0003677">
    <property type="term" value="F:DNA binding"/>
    <property type="evidence" value="ECO:0007669"/>
    <property type="project" value="InterPro"/>
</dbReference>
<accession>A0A4P6JQ67</accession>
<evidence type="ECO:0000256" key="3">
    <source>
        <dbReference type="ARBA" id="ARBA00022490"/>
    </source>
</evidence>
<dbReference type="NCBIfam" id="NF040586">
    <property type="entry name" value="FxSxx_TPR"/>
    <property type="match status" value="1"/>
</dbReference>
<dbReference type="InterPro" id="IPR001387">
    <property type="entry name" value="Cro/C1-type_HTH"/>
</dbReference>
<dbReference type="Pfam" id="PF13424">
    <property type="entry name" value="TPR_12"/>
    <property type="match status" value="3"/>
</dbReference>
<dbReference type="Gene3D" id="1.10.260.40">
    <property type="entry name" value="lambda repressor-like DNA-binding domains"/>
    <property type="match status" value="1"/>
</dbReference>
<dbReference type="PROSITE" id="PS50005">
    <property type="entry name" value="TPR"/>
    <property type="match status" value="2"/>
</dbReference>
<evidence type="ECO:0000256" key="9">
    <source>
        <dbReference type="ARBA" id="ARBA00023212"/>
    </source>
</evidence>
<keyword evidence="7" id="KW-0175">Coiled coil</keyword>
<dbReference type="InterPro" id="IPR056681">
    <property type="entry name" value="DUF7779"/>
</dbReference>
<dbReference type="SMART" id="SM00028">
    <property type="entry name" value="TPR"/>
    <property type="match status" value="4"/>
</dbReference>
<evidence type="ECO:0000313" key="12">
    <source>
        <dbReference type="EMBL" id="QBD77549.1"/>
    </source>
</evidence>
<dbReference type="SUPFAM" id="SSF47413">
    <property type="entry name" value="lambda repressor-like DNA-binding domains"/>
    <property type="match status" value="1"/>
</dbReference>
<dbReference type="GO" id="GO:0005871">
    <property type="term" value="C:kinesin complex"/>
    <property type="evidence" value="ECO:0007669"/>
    <property type="project" value="InterPro"/>
</dbReference>
<dbReference type="KEGG" id="kbs:EPA93_16750"/>
<dbReference type="SUPFAM" id="SSF48452">
    <property type="entry name" value="TPR-like"/>
    <property type="match status" value="2"/>
</dbReference>
<dbReference type="Gene3D" id="1.25.40.10">
    <property type="entry name" value="Tetratricopeptide repeat domain"/>
    <property type="match status" value="2"/>
</dbReference>
<dbReference type="SMART" id="SM00530">
    <property type="entry name" value="HTH_XRE"/>
    <property type="match status" value="1"/>
</dbReference>
<dbReference type="Pfam" id="PF25000">
    <property type="entry name" value="DUF7779"/>
    <property type="match status" value="1"/>
</dbReference>
<organism evidence="12 13">
    <name type="scientific">Ktedonosporobacter rubrisoli</name>
    <dbReference type="NCBI Taxonomy" id="2509675"/>
    <lineage>
        <taxon>Bacteria</taxon>
        <taxon>Bacillati</taxon>
        <taxon>Chloroflexota</taxon>
        <taxon>Ktedonobacteria</taxon>
        <taxon>Ktedonobacterales</taxon>
        <taxon>Ktedonosporobacteraceae</taxon>
        <taxon>Ktedonosporobacter</taxon>
    </lineage>
</organism>
<keyword evidence="13" id="KW-1185">Reference proteome</keyword>
<dbReference type="Pfam" id="PF13560">
    <property type="entry name" value="HTH_31"/>
    <property type="match status" value="1"/>
</dbReference>
<dbReference type="OrthoDB" id="136988at2"/>
<dbReference type="InterPro" id="IPR011990">
    <property type="entry name" value="TPR-like_helical_dom_sf"/>
</dbReference>
<comment type="similarity">
    <text evidence="2">Belongs to the kinesin light chain family.</text>
</comment>
<dbReference type="SUPFAM" id="SSF52540">
    <property type="entry name" value="P-loop containing nucleoside triphosphate hydrolases"/>
    <property type="match status" value="1"/>
</dbReference>
<keyword evidence="8" id="KW-0505">Motor protein</keyword>
<evidence type="ECO:0000256" key="5">
    <source>
        <dbReference type="ARBA" id="ARBA00022737"/>
    </source>
</evidence>
<dbReference type="PANTHER" id="PTHR45783">
    <property type="entry name" value="KINESIN LIGHT CHAIN"/>
    <property type="match status" value="1"/>
</dbReference>
<keyword evidence="9" id="KW-0206">Cytoskeleton</keyword>
<dbReference type="GO" id="GO:0043531">
    <property type="term" value="F:ADP binding"/>
    <property type="evidence" value="ECO:0007669"/>
    <property type="project" value="InterPro"/>
</dbReference>
<dbReference type="GO" id="GO:0005874">
    <property type="term" value="C:microtubule"/>
    <property type="evidence" value="ECO:0007669"/>
    <property type="project" value="UniProtKB-KW"/>
</dbReference>
<keyword evidence="3" id="KW-0963">Cytoplasm</keyword>
<dbReference type="InterPro" id="IPR002182">
    <property type="entry name" value="NB-ARC"/>
</dbReference>
<evidence type="ECO:0000256" key="8">
    <source>
        <dbReference type="ARBA" id="ARBA00023175"/>
    </source>
</evidence>
<dbReference type="GO" id="GO:0007018">
    <property type="term" value="P:microtubule-based movement"/>
    <property type="evidence" value="ECO:0007669"/>
    <property type="project" value="TreeGrafter"/>
</dbReference>
<dbReference type="Gene3D" id="3.40.50.300">
    <property type="entry name" value="P-loop containing nucleotide triphosphate hydrolases"/>
    <property type="match status" value="1"/>
</dbReference>